<dbReference type="Proteomes" id="UP000245207">
    <property type="component" value="Unassembled WGS sequence"/>
</dbReference>
<evidence type="ECO:0000259" key="2">
    <source>
        <dbReference type="Pfam" id="PF20705"/>
    </source>
</evidence>
<dbReference type="AlphaFoldDB" id="A0A2U1P093"/>
<comment type="caution">
    <text evidence="3">The sequence shown here is derived from an EMBL/GenBank/DDBJ whole genome shotgun (WGS) entry which is preliminary data.</text>
</comment>
<proteinExistence type="predicted"/>
<organism evidence="3 4">
    <name type="scientific">Artemisia annua</name>
    <name type="common">Sweet wormwood</name>
    <dbReference type="NCBI Taxonomy" id="35608"/>
    <lineage>
        <taxon>Eukaryota</taxon>
        <taxon>Viridiplantae</taxon>
        <taxon>Streptophyta</taxon>
        <taxon>Embryophyta</taxon>
        <taxon>Tracheophyta</taxon>
        <taxon>Spermatophyta</taxon>
        <taxon>Magnoliopsida</taxon>
        <taxon>eudicotyledons</taxon>
        <taxon>Gunneridae</taxon>
        <taxon>Pentapetalae</taxon>
        <taxon>asterids</taxon>
        <taxon>campanulids</taxon>
        <taxon>Asterales</taxon>
        <taxon>Asteraceae</taxon>
        <taxon>Asteroideae</taxon>
        <taxon>Anthemideae</taxon>
        <taxon>Artemisiinae</taxon>
        <taxon>Artemisia</taxon>
    </lineage>
</organism>
<dbReference type="InterPro" id="IPR045883">
    <property type="entry name" value="At4g13530-like"/>
</dbReference>
<keyword evidence="1" id="KW-1133">Transmembrane helix</keyword>
<keyword evidence="4" id="KW-1185">Reference proteome</keyword>
<evidence type="ECO:0000313" key="3">
    <source>
        <dbReference type="EMBL" id="PWA79193.1"/>
    </source>
</evidence>
<dbReference type="EMBL" id="PKPP01001889">
    <property type="protein sequence ID" value="PWA79193.1"/>
    <property type="molecule type" value="Genomic_DNA"/>
</dbReference>
<dbReference type="STRING" id="35608.A0A2U1P093"/>
<feature type="transmembrane region" description="Helical" evidence="1">
    <location>
        <begin position="170"/>
        <end position="194"/>
    </location>
</feature>
<evidence type="ECO:0000313" key="4">
    <source>
        <dbReference type="Proteomes" id="UP000245207"/>
    </source>
</evidence>
<dbReference type="OrthoDB" id="766965at2759"/>
<dbReference type="PANTHER" id="PTHR33646:SF16">
    <property type="entry name" value="TRANSMEMBRANE PROTEIN"/>
    <property type="match status" value="1"/>
</dbReference>
<dbReference type="InterPro" id="IPR049224">
    <property type="entry name" value="DUF6821"/>
</dbReference>
<feature type="domain" description="DUF6821" evidence="2">
    <location>
        <begin position="94"/>
        <end position="247"/>
    </location>
</feature>
<keyword evidence="1" id="KW-0472">Membrane</keyword>
<reference evidence="3 4" key="1">
    <citation type="journal article" date="2018" name="Mol. Plant">
        <title>The genome of Artemisia annua provides insight into the evolution of Asteraceae family and artemisinin biosynthesis.</title>
        <authorList>
            <person name="Shen Q."/>
            <person name="Zhang L."/>
            <person name="Liao Z."/>
            <person name="Wang S."/>
            <person name="Yan T."/>
            <person name="Shi P."/>
            <person name="Liu M."/>
            <person name="Fu X."/>
            <person name="Pan Q."/>
            <person name="Wang Y."/>
            <person name="Lv Z."/>
            <person name="Lu X."/>
            <person name="Zhang F."/>
            <person name="Jiang W."/>
            <person name="Ma Y."/>
            <person name="Chen M."/>
            <person name="Hao X."/>
            <person name="Li L."/>
            <person name="Tang Y."/>
            <person name="Lv G."/>
            <person name="Zhou Y."/>
            <person name="Sun X."/>
            <person name="Brodelius P.E."/>
            <person name="Rose J.K.C."/>
            <person name="Tang K."/>
        </authorList>
    </citation>
    <scope>NUCLEOTIDE SEQUENCE [LARGE SCALE GENOMIC DNA]</scope>
    <source>
        <strain evidence="4">cv. Huhao1</strain>
        <tissue evidence="3">Leaf</tissue>
    </source>
</reference>
<dbReference type="Pfam" id="PF20705">
    <property type="entry name" value="DUF6821"/>
    <property type="match status" value="1"/>
</dbReference>
<sequence length="250" mass="28509">MDIEDEGWVNIPYDGLLEVVDDDGAKIFSRKYVKTPASLYKSGYFSKPHEGQNLVQDEPNHKEDVKEMIKLPILINKSRESSSEPDPDLDHDQDQDPVFQVFFKKENKFVEMKMDSHRESDLSHIETSQFQYEEKSVDHQVMNCSSPSKMIKKKTVTWDESNKKLNILKWGLSGIGAFCSIGMAAVTICIIICGNGRRHKQNQKLTIQVYPDNKRIKQVVQKANEAMSAVRGVPLVKAQITYGGHYEESV</sequence>
<accession>A0A2U1P093</accession>
<keyword evidence="1" id="KW-0812">Transmembrane</keyword>
<name>A0A2U1P093_ARTAN</name>
<evidence type="ECO:0000256" key="1">
    <source>
        <dbReference type="SAM" id="Phobius"/>
    </source>
</evidence>
<gene>
    <name evidence="3" type="ORF">CTI12_AA207510</name>
</gene>
<protein>
    <recommendedName>
        <fullName evidence="2">DUF6821 domain-containing protein</fullName>
    </recommendedName>
</protein>
<dbReference type="PANTHER" id="PTHR33646">
    <property type="entry name" value="GB|AAF00631.1"/>
    <property type="match status" value="1"/>
</dbReference>